<accession>A0A1F5NJU8</accession>
<dbReference type="Proteomes" id="UP000176864">
    <property type="component" value="Unassembled WGS sequence"/>
</dbReference>
<evidence type="ECO:0000313" key="12">
    <source>
        <dbReference type="Proteomes" id="UP000176864"/>
    </source>
</evidence>
<comment type="similarity">
    <text evidence="9">Belongs to the MntA antitoxin family.</text>
</comment>
<evidence type="ECO:0000256" key="5">
    <source>
        <dbReference type="ARBA" id="ARBA00022723"/>
    </source>
</evidence>
<sequence length="100" mass="11169">MLTLEEIKKRAIPILKKNDVEFAGIFGSYARGEAGPDSDVDLIVRFGKSANEKSLLDIIHLENELTDAFGTKTDLATEDELHPMIKPQVEKDLVPIYGKR</sequence>
<keyword evidence="8" id="KW-0460">Magnesium</keyword>
<organism evidence="11 12">
    <name type="scientific">Candidatus Doudnabacteria bacterium RIFCSPHIGHO2_01_FULL_46_14</name>
    <dbReference type="NCBI Taxonomy" id="1817824"/>
    <lineage>
        <taxon>Bacteria</taxon>
        <taxon>Candidatus Doudnaibacteriota</taxon>
    </lineage>
</organism>
<dbReference type="PANTHER" id="PTHR33571:SF14">
    <property type="entry name" value="PROTEIN ADENYLYLTRANSFERASE MJ0435-RELATED"/>
    <property type="match status" value="1"/>
</dbReference>
<comment type="cofactor">
    <cofactor evidence="1">
        <name>Mg(2+)</name>
        <dbReference type="ChEBI" id="CHEBI:18420"/>
    </cofactor>
</comment>
<dbReference type="InterPro" id="IPR043519">
    <property type="entry name" value="NT_sf"/>
</dbReference>
<keyword evidence="2" id="KW-1277">Toxin-antitoxin system</keyword>
<evidence type="ECO:0000256" key="3">
    <source>
        <dbReference type="ARBA" id="ARBA00022679"/>
    </source>
</evidence>
<name>A0A1F5NJU8_9BACT</name>
<keyword evidence="3" id="KW-0808">Transferase</keyword>
<proteinExistence type="inferred from homology"/>
<keyword evidence="6" id="KW-0547">Nucleotide-binding</keyword>
<keyword evidence="7" id="KW-0067">ATP-binding</keyword>
<evidence type="ECO:0000256" key="6">
    <source>
        <dbReference type="ARBA" id="ARBA00022741"/>
    </source>
</evidence>
<dbReference type="GO" id="GO:0005524">
    <property type="term" value="F:ATP binding"/>
    <property type="evidence" value="ECO:0007669"/>
    <property type="project" value="UniProtKB-KW"/>
</dbReference>
<evidence type="ECO:0000256" key="4">
    <source>
        <dbReference type="ARBA" id="ARBA00022695"/>
    </source>
</evidence>
<protein>
    <recommendedName>
        <fullName evidence="10">Polymerase nucleotidyl transferase domain-containing protein</fullName>
    </recommendedName>
</protein>
<evidence type="ECO:0000313" key="11">
    <source>
        <dbReference type="EMBL" id="OGE77977.1"/>
    </source>
</evidence>
<comment type="caution">
    <text evidence="11">The sequence shown here is derived from an EMBL/GenBank/DDBJ whole genome shotgun (WGS) entry which is preliminary data.</text>
</comment>
<dbReference type="Pfam" id="PF01909">
    <property type="entry name" value="NTP_transf_2"/>
    <property type="match status" value="1"/>
</dbReference>
<evidence type="ECO:0000256" key="8">
    <source>
        <dbReference type="ARBA" id="ARBA00022842"/>
    </source>
</evidence>
<reference evidence="11 12" key="1">
    <citation type="journal article" date="2016" name="Nat. Commun.">
        <title>Thousands of microbial genomes shed light on interconnected biogeochemical processes in an aquifer system.</title>
        <authorList>
            <person name="Anantharaman K."/>
            <person name="Brown C.T."/>
            <person name="Hug L.A."/>
            <person name="Sharon I."/>
            <person name="Castelle C.J."/>
            <person name="Probst A.J."/>
            <person name="Thomas B.C."/>
            <person name="Singh A."/>
            <person name="Wilkins M.J."/>
            <person name="Karaoz U."/>
            <person name="Brodie E.L."/>
            <person name="Williams K.H."/>
            <person name="Hubbard S.S."/>
            <person name="Banfield J.F."/>
        </authorList>
    </citation>
    <scope>NUCLEOTIDE SEQUENCE [LARGE SCALE GENOMIC DNA]</scope>
</reference>
<evidence type="ECO:0000256" key="1">
    <source>
        <dbReference type="ARBA" id="ARBA00001946"/>
    </source>
</evidence>
<dbReference type="STRING" id="1817824.A2751_01740"/>
<dbReference type="GO" id="GO:0046872">
    <property type="term" value="F:metal ion binding"/>
    <property type="evidence" value="ECO:0007669"/>
    <property type="project" value="UniProtKB-KW"/>
</dbReference>
<dbReference type="PANTHER" id="PTHR33571">
    <property type="entry name" value="SSL8005 PROTEIN"/>
    <property type="match status" value="1"/>
</dbReference>
<dbReference type="InterPro" id="IPR002934">
    <property type="entry name" value="Polymerase_NTP_transf_dom"/>
</dbReference>
<dbReference type="CDD" id="cd05403">
    <property type="entry name" value="NT_KNTase_like"/>
    <property type="match status" value="1"/>
</dbReference>
<keyword evidence="4" id="KW-0548">Nucleotidyltransferase</keyword>
<dbReference type="InterPro" id="IPR052038">
    <property type="entry name" value="Type-VII_TA_antitoxin"/>
</dbReference>
<evidence type="ECO:0000256" key="7">
    <source>
        <dbReference type="ARBA" id="ARBA00022840"/>
    </source>
</evidence>
<gene>
    <name evidence="11" type="ORF">A2751_01740</name>
</gene>
<evidence type="ECO:0000256" key="9">
    <source>
        <dbReference type="ARBA" id="ARBA00038276"/>
    </source>
</evidence>
<dbReference type="Gene3D" id="3.30.460.10">
    <property type="entry name" value="Beta Polymerase, domain 2"/>
    <property type="match status" value="1"/>
</dbReference>
<dbReference type="AlphaFoldDB" id="A0A1F5NJU8"/>
<dbReference type="GO" id="GO:0016779">
    <property type="term" value="F:nucleotidyltransferase activity"/>
    <property type="evidence" value="ECO:0007669"/>
    <property type="project" value="UniProtKB-KW"/>
</dbReference>
<dbReference type="EMBL" id="MFEK01000016">
    <property type="protein sequence ID" value="OGE77977.1"/>
    <property type="molecule type" value="Genomic_DNA"/>
</dbReference>
<dbReference type="SUPFAM" id="SSF81301">
    <property type="entry name" value="Nucleotidyltransferase"/>
    <property type="match status" value="1"/>
</dbReference>
<evidence type="ECO:0000256" key="2">
    <source>
        <dbReference type="ARBA" id="ARBA00022649"/>
    </source>
</evidence>
<feature type="domain" description="Polymerase nucleotidyl transferase" evidence="10">
    <location>
        <begin position="10"/>
        <end position="93"/>
    </location>
</feature>
<keyword evidence="5" id="KW-0479">Metal-binding</keyword>
<evidence type="ECO:0000259" key="10">
    <source>
        <dbReference type="Pfam" id="PF01909"/>
    </source>
</evidence>